<feature type="region of interest" description="Disordered" evidence="1">
    <location>
        <begin position="107"/>
        <end position="239"/>
    </location>
</feature>
<evidence type="ECO:0000256" key="1">
    <source>
        <dbReference type="SAM" id="MobiDB-lite"/>
    </source>
</evidence>
<name>A0A5B8JLT2_9ACTN</name>
<feature type="region of interest" description="Disordered" evidence="1">
    <location>
        <begin position="1"/>
        <end position="32"/>
    </location>
</feature>
<accession>A0A5B8JLT2</accession>
<dbReference type="EMBL" id="CP042266">
    <property type="protein sequence ID" value="QDY78513.1"/>
    <property type="molecule type" value="Genomic_DNA"/>
</dbReference>
<gene>
    <name evidence="2" type="ORF">FQU76_20655</name>
</gene>
<dbReference type="OrthoDB" id="4338880at2"/>
<sequence>MSERERSAGRVTATAPSASSSSRLPGTPSDEDLPGVLALVGRLLEAHSPDEIAVLLREELDRREVEAYASGWQDAVAEYAPALEEALAAAAARPLRLVDRTPGQAAVIPFPQDFQSPRGQTGEGVAADRENPRGRSSRRHRSRAGLPDGDGEEAGEAGKAGETEASSAERTSGVAYEEEPATSRSRPAFAVKSRKSKVPTIPQITAGRRPPREPDPPAGTSPGETPEDTPGDDPVRPRP</sequence>
<organism evidence="2 3">
    <name type="scientific">Streptomyces qinzhouensis</name>
    <dbReference type="NCBI Taxonomy" id="2599401"/>
    <lineage>
        <taxon>Bacteria</taxon>
        <taxon>Bacillati</taxon>
        <taxon>Actinomycetota</taxon>
        <taxon>Actinomycetes</taxon>
        <taxon>Kitasatosporales</taxon>
        <taxon>Streptomycetaceae</taxon>
        <taxon>Streptomyces</taxon>
    </lineage>
</organism>
<protein>
    <submittedName>
        <fullName evidence="2">Uncharacterized protein</fullName>
    </submittedName>
</protein>
<keyword evidence="3" id="KW-1185">Reference proteome</keyword>
<reference evidence="2 3" key="1">
    <citation type="submission" date="2019-07" db="EMBL/GenBank/DDBJ databases">
        <authorList>
            <person name="Zhu P."/>
        </authorList>
    </citation>
    <scope>NUCLEOTIDE SEQUENCE [LARGE SCALE GENOMIC DNA]</scope>
    <source>
        <strain evidence="2 3">SSL-25</strain>
    </source>
</reference>
<dbReference type="KEGG" id="sqz:FQU76_20655"/>
<proteinExistence type="predicted"/>
<dbReference type="AlphaFoldDB" id="A0A5B8JLT2"/>
<feature type="compositionally biased region" description="Low complexity" evidence="1">
    <location>
        <begin position="12"/>
        <end position="28"/>
    </location>
</feature>
<evidence type="ECO:0000313" key="3">
    <source>
        <dbReference type="Proteomes" id="UP000320580"/>
    </source>
</evidence>
<evidence type="ECO:0000313" key="2">
    <source>
        <dbReference type="EMBL" id="QDY78513.1"/>
    </source>
</evidence>
<dbReference type="RefSeq" id="WP_146481827.1">
    <property type="nucleotide sequence ID" value="NZ_CP042266.1"/>
</dbReference>
<dbReference type="Proteomes" id="UP000320580">
    <property type="component" value="Chromosome"/>
</dbReference>